<dbReference type="AlphaFoldDB" id="A0A9Q0Y1V6"/>
<dbReference type="OrthoDB" id="7436381at2759"/>
<comment type="caution">
    <text evidence="1">The sequence shown here is derived from an EMBL/GenBank/DDBJ whole genome shotgun (WGS) entry which is preliminary data.</text>
</comment>
<protein>
    <submittedName>
        <fullName evidence="1">Uncharacterized protein</fullName>
    </submittedName>
</protein>
<organism evidence="1 2">
    <name type="scientific">Phrynocephalus forsythii</name>
    <dbReference type="NCBI Taxonomy" id="171643"/>
    <lineage>
        <taxon>Eukaryota</taxon>
        <taxon>Metazoa</taxon>
        <taxon>Chordata</taxon>
        <taxon>Craniata</taxon>
        <taxon>Vertebrata</taxon>
        <taxon>Euteleostomi</taxon>
        <taxon>Lepidosauria</taxon>
        <taxon>Squamata</taxon>
        <taxon>Bifurcata</taxon>
        <taxon>Unidentata</taxon>
        <taxon>Episquamata</taxon>
        <taxon>Toxicofera</taxon>
        <taxon>Iguania</taxon>
        <taxon>Acrodonta</taxon>
        <taxon>Agamidae</taxon>
        <taxon>Agaminae</taxon>
        <taxon>Phrynocephalus</taxon>
    </lineage>
</organism>
<feature type="non-terminal residue" evidence="1">
    <location>
        <position position="77"/>
    </location>
</feature>
<accession>A0A9Q0Y1V6</accession>
<evidence type="ECO:0000313" key="2">
    <source>
        <dbReference type="Proteomes" id="UP001142489"/>
    </source>
</evidence>
<gene>
    <name evidence="1" type="ORF">JRQ81_012853</name>
</gene>
<dbReference type="EMBL" id="JAPFRF010000003">
    <property type="protein sequence ID" value="KAJ7338951.1"/>
    <property type="molecule type" value="Genomic_DNA"/>
</dbReference>
<evidence type="ECO:0000313" key="1">
    <source>
        <dbReference type="EMBL" id="KAJ7338951.1"/>
    </source>
</evidence>
<proteinExistence type="predicted"/>
<dbReference type="Proteomes" id="UP001142489">
    <property type="component" value="Unassembled WGS sequence"/>
</dbReference>
<reference evidence="1" key="1">
    <citation type="journal article" date="2023" name="DNA Res.">
        <title>Chromosome-level genome assembly of Phrynocephalus forsythii using third-generation DNA sequencing and Hi-C analysis.</title>
        <authorList>
            <person name="Qi Y."/>
            <person name="Zhao W."/>
            <person name="Zhao Y."/>
            <person name="Niu C."/>
            <person name="Cao S."/>
            <person name="Zhang Y."/>
        </authorList>
    </citation>
    <scope>NUCLEOTIDE SEQUENCE</scope>
    <source>
        <tissue evidence="1">Muscle</tissue>
    </source>
</reference>
<name>A0A9Q0Y1V6_9SAUR</name>
<keyword evidence="2" id="KW-1185">Reference proteome</keyword>
<sequence>MNKIMKLQFVGEEDVERIYFVGSPKIQRRPIILKMFNCAKKEEFLKAVKSKLDLLSYKGTSVQVYQDFSSGTAQWRK</sequence>